<feature type="transmembrane region" description="Helical" evidence="9">
    <location>
        <begin position="63"/>
        <end position="80"/>
    </location>
</feature>
<dbReference type="NCBIfam" id="TIGR01726">
    <property type="entry name" value="HEQRo_perm_3TM"/>
    <property type="match status" value="1"/>
</dbReference>
<evidence type="ECO:0000256" key="6">
    <source>
        <dbReference type="ARBA" id="ARBA00022970"/>
    </source>
</evidence>
<dbReference type="Gene3D" id="1.10.3720.10">
    <property type="entry name" value="MetI-like"/>
    <property type="match status" value="1"/>
</dbReference>
<organism evidence="11 12">
    <name type="scientific">Paracoccus yeei</name>
    <dbReference type="NCBI Taxonomy" id="147645"/>
    <lineage>
        <taxon>Bacteria</taxon>
        <taxon>Pseudomonadati</taxon>
        <taxon>Pseudomonadota</taxon>
        <taxon>Alphaproteobacteria</taxon>
        <taxon>Rhodobacterales</taxon>
        <taxon>Paracoccaceae</taxon>
        <taxon>Paracoccus</taxon>
    </lineage>
</organism>
<evidence type="ECO:0000259" key="10">
    <source>
        <dbReference type="PROSITE" id="PS50928"/>
    </source>
</evidence>
<dbReference type="GO" id="GO:0043190">
    <property type="term" value="C:ATP-binding cassette (ABC) transporter complex"/>
    <property type="evidence" value="ECO:0007669"/>
    <property type="project" value="InterPro"/>
</dbReference>
<evidence type="ECO:0000256" key="4">
    <source>
        <dbReference type="ARBA" id="ARBA00022475"/>
    </source>
</evidence>
<feature type="transmembrane region" description="Helical" evidence="9">
    <location>
        <begin position="192"/>
        <end position="213"/>
    </location>
</feature>
<keyword evidence="3 9" id="KW-0813">Transport</keyword>
<keyword evidence="5 9" id="KW-0812">Transmembrane</keyword>
<evidence type="ECO:0000256" key="1">
    <source>
        <dbReference type="ARBA" id="ARBA00004429"/>
    </source>
</evidence>
<dbReference type="CDD" id="cd06261">
    <property type="entry name" value="TM_PBP2"/>
    <property type="match status" value="1"/>
</dbReference>
<evidence type="ECO:0000256" key="9">
    <source>
        <dbReference type="RuleBase" id="RU363032"/>
    </source>
</evidence>
<dbReference type="EMBL" id="CP020443">
    <property type="protein sequence ID" value="ARC38698.1"/>
    <property type="molecule type" value="Genomic_DNA"/>
</dbReference>
<evidence type="ECO:0000256" key="5">
    <source>
        <dbReference type="ARBA" id="ARBA00022692"/>
    </source>
</evidence>
<accession>A0A1V0GXZ9</accession>
<dbReference type="InterPro" id="IPR043429">
    <property type="entry name" value="ArtM/GltK/GlnP/TcyL/YhdX-like"/>
</dbReference>
<dbReference type="InterPro" id="IPR010065">
    <property type="entry name" value="AA_ABC_transptr_permease_3TM"/>
</dbReference>
<dbReference type="Proteomes" id="UP000191257">
    <property type="component" value="Plasmid unnamed3"/>
</dbReference>
<protein>
    <submittedName>
        <fullName evidence="11">Amino acid ABC transporter permease</fullName>
    </submittedName>
</protein>
<dbReference type="KEGG" id="pye:A6J80_20545"/>
<evidence type="ECO:0000256" key="8">
    <source>
        <dbReference type="ARBA" id="ARBA00023136"/>
    </source>
</evidence>
<evidence type="ECO:0000256" key="7">
    <source>
        <dbReference type="ARBA" id="ARBA00022989"/>
    </source>
</evidence>
<sequence length="222" mass="25023">MDYQFQFGEILLNSDLLARGIWVTLELFALSFPAALLAGLVLSLGRISQMRWVNLIASAYIELFRNTPVLVQLIWFYYAFPVLTGWKTTAFNSALLGLFLNTSAYSAEIWRAGLQSVARSQWEGAQALGMTWRRTLWRVILPQAGRRMIPAFTNRAVELAKMTSIASVITVPELMYQAKMLSSSTYLPMETFAVTAVIYFIIIYPGTLAAYWLERRLGARGG</sequence>
<proteinExistence type="inferred from homology"/>
<dbReference type="GO" id="GO:0006865">
    <property type="term" value="P:amino acid transport"/>
    <property type="evidence" value="ECO:0007669"/>
    <property type="project" value="UniProtKB-KW"/>
</dbReference>
<dbReference type="AlphaFoldDB" id="A0A1V0GXZ9"/>
<keyword evidence="8 9" id="KW-0472">Membrane</keyword>
<evidence type="ECO:0000313" key="12">
    <source>
        <dbReference type="Proteomes" id="UP000191257"/>
    </source>
</evidence>
<dbReference type="RefSeq" id="WP_080622992.1">
    <property type="nucleotide sequence ID" value="NZ_CAWMZI010000004.1"/>
</dbReference>
<keyword evidence="4" id="KW-1003">Cell membrane</keyword>
<feature type="domain" description="ABC transmembrane type-1" evidence="10">
    <location>
        <begin position="21"/>
        <end position="210"/>
    </location>
</feature>
<evidence type="ECO:0000256" key="3">
    <source>
        <dbReference type="ARBA" id="ARBA00022448"/>
    </source>
</evidence>
<comment type="similarity">
    <text evidence="2">Belongs to the binding-protein-dependent transport system permease family. HisMQ subfamily.</text>
</comment>
<keyword evidence="12" id="KW-1185">Reference proteome</keyword>
<geneLocation type="plasmid" evidence="11 12">
    <name>unnamed3</name>
</geneLocation>
<dbReference type="GO" id="GO:0022857">
    <property type="term" value="F:transmembrane transporter activity"/>
    <property type="evidence" value="ECO:0007669"/>
    <property type="project" value="InterPro"/>
</dbReference>
<feature type="transmembrane region" description="Helical" evidence="9">
    <location>
        <begin position="20"/>
        <end position="42"/>
    </location>
</feature>
<dbReference type="PROSITE" id="PS50928">
    <property type="entry name" value="ABC_TM1"/>
    <property type="match status" value="1"/>
</dbReference>
<dbReference type="PANTHER" id="PTHR30614:SF0">
    <property type="entry name" value="L-CYSTINE TRANSPORT SYSTEM PERMEASE PROTEIN TCYL"/>
    <property type="match status" value="1"/>
</dbReference>
<comment type="subcellular location">
    <subcellularLocation>
        <location evidence="1">Cell inner membrane</location>
        <topology evidence="1">Multi-pass membrane protein</topology>
    </subcellularLocation>
    <subcellularLocation>
        <location evidence="9">Cell membrane</location>
        <topology evidence="9">Multi-pass membrane protein</topology>
    </subcellularLocation>
</comment>
<dbReference type="SUPFAM" id="SSF161098">
    <property type="entry name" value="MetI-like"/>
    <property type="match status" value="1"/>
</dbReference>
<dbReference type="InterPro" id="IPR035906">
    <property type="entry name" value="MetI-like_sf"/>
</dbReference>
<name>A0A1V0GXZ9_9RHOB</name>
<reference evidence="11" key="1">
    <citation type="submission" date="2017-12" db="EMBL/GenBank/DDBJ databases">
        <title>FDA dAtabase for Regulatory Grade micrObial Sequences (FDA-ARGOS): Supporting development and validation of Infectious Disease Dx tests.</title>
        <authorList>
            <person name="Campos J."/>
            <person name="Goldberg B."/>
            <person name="Tallon L."/>
            <person name="Sadzewicz L."/>
            <person name="Sengamalay N."/>
            <person name="Ott S."/>
            <person name="Godinez A."/>
            <person name="Nagaraj S."/>
            <person name="Vyas G."/>
            <person name="Aluvathingal J."/>
            <person name="Nadendla S."/>
            <person name="Geyer C."/>
            <person name="Nandy P."/>
            <person name="Hobson J."/>
            <person name="Sichtig H."/>
        </authorList>
    </citation>
    <scope>NUCLEOTIDE SEQUENCE</scope>
    <source>
        <strain evidence="11">FDAARGOS_252</strain>
        <plasmid evidence="11">unnamed3</plasmid>
    </source>
</reference>
<dbReference type="Pfam" id="PF00528">
    <property type="entry name" value="BPD_transp_1"/>
    <property type="match status" value="1"/>
</dbReference>
<dbReference type="InterPro" id="IPR000515">
    <property type="entry name" value="MetI-like"/>
</dbReference>
<keyword evidence="11" id="KW-0614">Plasmid</keyword>
<evidence type="ECO:0000313" key="11">
    <source>
        <dbReference type="EMBL" id="ARC38698.1"/>
    </source>
</evidence>
<evidence type="ECO:0000256" key="2">
    <source>
        <dbReference type="ARBA" id="ARBA00010072"/>
    </source>
</evidence>
<keyword evidence="6" id="KW-0029">Amino-acid transport</keyword>
<keyword evidence="7 9" id="KW-1133">Transmembrane helix</keyword>
<dbReference type="PANTHER" id="PTHR30614">
    <property type="entry name" value="MEMBRANE COMPONENT OF AMINO ACID ABC TRANSPORTER"/>
    <property type="match status" value="1"/>
</dbReference>
<gene>
    <name evidence="11" type="ORF">A6J80_20545</name>
</gene>